<dbReference type="InterPro" id="IPR003593">
    <property type="entry name" value="AAA+_ATPase"/>
</dbReference>
<evidence type="ECO:0000256" key="1">
    <source>
        <dbReference type="ARBA" id="ARBA00022741"/>
    </source>
</evidence>
<dbReference type="Proteomes" id="UP000520814">
    <property type="component" value="Unassembled WGS sequence"/>
</dbReference>
<dbReference type="CDD" id="cd03221">
    <property type="entry name" value="ABCF_EF-3"/>
    <property type="match status" value="2"/>
</dbReference>
<dbReference type="InterPro" id="IPR017871">
    <property type="entry name" value="ABC_transporter-like_CS"/>
</dbReference>
<dbReference type="AlphaFoldDB" id="A0A7W9W7J4"/>
<dbReference type="PROSITE" id="PS50893">
    <property type="entry name" value="ABC_TRANSPORTER_2"/>
    <property type="match status" value="2"/>
</dbReference>
<dbReference type="Pfam" id="PF00005">
    <property type="entry name" value="ABC_tran"/>
    <property type="match status" value="2"/>
</dbReference>
<name>A0A7W9W7J4_ARMRO</name>
<dbReference type="RefSeq" id="WP_184201741.1">
    <property type="nucleotide sequence ID" value="NZ_JACHGW010000004.1"/>
</dbReference>
<reference evidence="5 6" key="1">
    <citation type="submission" date="2020-08" db="EMBL/GenBank/DDBJ databases">
        <title>Genomic Encyclopedia of Type Strains, Phase IV (KMG-IV): sequencing the most valuable type-strain genomes for metagenomic binning, comparative biology and taxonomic classification.</title>
        <authorList>
            <person name="Goeker M."/>
        </authorList>
    </citation>
    <scope>NUCLEOTIDE SEQUENCE [LARGE SCALE GENOMIC DNA]</scope>
    <source>
        <strain evidence="5 6">DSM 23562</strain>
    </source>
</reference>
<dbReference type="GO" id="GO:0005524">
    <property type="term" value="F:ATP binding"/>
    <property type="evidence" value="ECO:0007669"/>
    <property type="project" value="UniProtKB-KW"/>
</dbReference>
<dbReference type="PANTHER" id="PTHR42855">
    <property type="entry name" value="ABC TRANSPORTER ATP-BINDING SUBUNIT"/>
    <property type="match status" value="1"/>
</dbReference>
<keyword evidence="2 5" id="KW-0067">ATP-binding</keyword>
<keyword evidence="3" id="KW-0175">Coiled coil</keyword>
<gene>
    <name evidence="5" type="ORF">HNQ39_004355</name>
</gene>
<evidence type="ECO:0000256" key="3">
    <source>
        <dbReference type="SAM" id="Coils"/>
    </source>
</evidence>
<dbReference type="Pfam" id="PF12848">
    <property type="entry name" value="ABC_tran_Xtn"/>
    <property type="match status" value="1"/>
</dbReference>
<dbReference type="EMBL" id="JACHGW010000004">
    <property type="protein sequence ID" value="MBB6052534.1"/>
    <property type="molecule type" value="Genomic_DNA"/>
</dbReference>
<dbReference type="InterPro" id="IPR003439">
    <property type="entry name" value="ABC_transporter-like_ATP-bd"/>
</dbReference>
<evidence type="ECO:0000259" key="4">
    <source>
        <dbReference type="PROSITE" id="PS50893"/>
    </source>
</evidence>
<evidence type="ECO:0000313" key="5">
    <source>
        <dbReference type="EMBL" id="MBB6052534.1"/>
    </source>
</evidence>
<protein>
    <submittedName>
        <fullName evidence="5">ATP-binding cassette subfamily F protein 3</fullName>
    </submittedName>
</protein>
<feature type="domain" description="ABC transporter" evidence="4">
    <location>
        <begin position="4"/>
        <end position="257"/>
    </location>
</feature>
<dbReference type="SUPFAM" id="SSF52540">
    <property type="entry name" value="P-loop containing nucleoside triphosphate hydrolases"/>
    <property type="match status" value="2"/>
</dbReference>
<dbReference type="InterPro" id="IPR051309">
    <property type="entry name" value="ABCF_ATPase"/>
</dbReference>
<feature type="coiled-coil region" evidence="3">
    <location>
        <begin position="552"/>
        <end position="625"/>
    </location>
</feature>
<dbReference type="InterPro" id="IPR032781">
    <property type="entry name" value="ABC_tran_Xtn"/>
</dbReference>
<dbReference type="FunFam" id="3.40.50.300:FF:000011">
    <property type="entry name" value="Putative ABC transporter ATP-binding component"/>
    <property type="match status" value="1"/>
</dbReference>
<dbReference type="PROSITE" id="PS00211">
    <property type="entry name" value="ABC_TRANSPORTER_1"/>
    <property type="match status" value="3"/>
</dbReference>
<dbReference type="InterPro" id="IPR027417">
    <property type="entry name" value="P-loop_NTPase"/>
</dbReference>
<proteinExistence type="predicted"/>
<accession>A0A7W9W7J4</accession>
<keyword evidence="1" id="KW-0547">Nucleotide-binding</keyword>
<dbReference type="SMART" id="SM00382">
    <property type="entry name" value="AAA"/>
    <property type="match status" value="2"/>
</dbReference>
<organism evidence="5 6">
    <name type="scientific">Armatimonas rosea</name>
    <dbReference type="NCBI Taxonomy" id="685828"/>
    <lineage>
        <taxon>Bacteria</taxon>
        <taxon>Bacillati</taxon>
        <taxon>Armatimonadota</taxon>
        <taxon>Armatimonadia</taxon>
        <taxon>Armatimonadales</taxon>
        <taxon>Armatimonadaceae</taxon>
        <taxon>Armatimonas</taxon>
    </lineage>
</organism>
<evidence type="ECO:0000256" key="2">
    <source>
        <dbReference type="ARBA" id="ARBA00022840"/>
    </source>
</evidence>
<dbReference type="GO" id="GO:0016887">
    <property type="term" value="F:ATP hydrolysis activity"/>
    <property type="evidence" value="ECO:0007669"/>
    <property type="project" value="InterPro"/>
</dbReference>
<evidence type="ECO:0000313" key="6">
    <source>
        <dbReference type="Proteomes" id="UP000520814"/>
    </source>
</evidence>
<sequence>MSLITITDLGKDYGPDTILDGISLRLARGEKVGIVGKNGGGKTTLLRMLLGIEEPTRGKIGVARGVRIGYLSQIARLDETKTILEEAETALASVADAEARLREAELALAAEPESEDLLDAYGAAQDRYEFSGGEAARASLLASLEAMGLPERDWDKPVAVLSGGEKTRLSMAKLLATTPDVLALDEPTNHLDIRAVEWLEGFLQRFPGAVLLVSHDRRFLENTANAIWDVEATGVTPYSGGYAFYKEKRERVRAEQLELYLRQQAEIARTEEFIRRNKAGQNTRIAMGRQKRLDRLERLERPDSDPQGVKARLASSGRSGENVVVAEKANKRFGDKAILSNVDFILRRDQKIGIVGPNGTGKTTMLEVLLGEQPLDSGFLKLGHGVTVAVHRQDEDDFEREETVLEAFYERSGQTIAEARSHLAKFLFTGDDVFKPISALSGGERSKLRMALMVLSPANLLILDEPTNHLDVWSCDALTDALKSFPSTLLVVSHDRALLDAVTDHTLAFEGEGKVTLHEGSYAVYRAAKSQPLAPAPSPKGKGEPAGVKPNAFQLSKERARLQKRVATIEDEISKLETELAQVEAALASGEGDAIAQAAAHTRVSEALDAKLAEWEQAAADAEAAG</sequence>
<dbReference type="Gene3D" id="3.40.50.300">
    <property type="entry name" value="P-loop containing nucleotide triphosphate hydrolases"/>
    <property type="match status" value="2"/>
</dbReference>
<keyword evidence="6" id="KW-1185">Reference proteome</keyword>
<comment type="caution">
    <text evidence="5">The sequence shown here is derived from an EMBL/GenBank/DDBJ whole genome shotgun (WGS) entry which is preliminary data.</text>
</comment>
<dbReference type="PANTHER" id="PTHR42855:SF2">
    <property type="entry name" value="DRUG RESISTANCE ABC TRANSPORTER,ATP-BINDING PROTEIN"/>
    <property type="match status" value="1"/>
</dbReference>
<feature type="domain" description="ABC transporter" evidence="4">
    <location>
        <begin position="324"/>
        <end position="536"/>
    </location>
</feature>